<comment type="caution">
    <text evidence="28">The sequence shown here is derived from an EMBL/GenBank/DDBJ whole genome shotgun (WGS) entry which is preliminary data.</text>
</comment>
<evidence type="ECO:0000256" key="15">
    <source>
        <dbReference type="ARBA" id="ARBA00044899"/>
    </source>
</evidence>
<comment type="catalytic activity">
    <reaction evidence="17">
        <text>L-arginyl-glycine(out) = L-arginyl-glycine(in)</text>
        <dbReference type="Rhea" id="RHEA:79391"/>
        <dbReference type="ChEBI" id="CHEBI:229955"/>
    </reaction>
</comment>
<comment type="catalytic activity">
    <reaction evidence="14">
        <text>L-aspartyl-L-lysine(out) = L-aspartyl-L-lysine(in)</text>
        <dbReference type="Rhea" id="RHEA:79411"/>
        <dbReference type="ChEBI" id="CHEBI:229953"/>
    </reaction>
</comment>
<evidence type="ECO:0000256" key="16">
    <source>
        <dbReference type="ARBA" id="ARBA00044900"/>
    </source>
</evidence>
<organism evidence="28 29">
    <name type="scientific">Pelagomonas calceolata</name>
    <dbReference type="NCBI Taxonomy" id="35677"/>
    <lineage>
        <taxon>Eukaryota</taxon>
        <taxon>Sar</taxon>
        <taxon>Stramenopiles</taxon>
        <taxon>Ochrophyta</taxon>
        <taxon>Pelagophyceae</taxon>
        <taxon>Pelagomonadales</taxon>
        <taxon>Pelagomonadaceae</taxon>
        <taxon>Pelagomonas</taxon>
    </lineage>
</organism>
<evidence type="ECO:0000259" key="27">
    <source>
        <dbReference type="PROSITE" id="PS50850"/>
    </source>
</evidence>
<evidence type="ECO:0000256" key="4">
    <source>
        <dbReference type="ARBA" id="ARBA00022692"/>
    </source>
</evidence>
<evidence type="ECO:0000256" key="6">
    <source>
        <dbReference type="ARBA" id="ARBA00023136"/>
    </source>
</evidence>
<evidence type="ECO:0000256" key="25">
    <source>
        <dbReference type="SAM" id="MobiDB-lite"/>
    </source>
</evidence>
<dbReference type="InterPro" id="IPR052187">
    <property type="entry name" value="MFSD1"/>
</dbReference>
<keyword evidence="5 26" id="KW-1133">Transmembrane helix</keyword>
<keyword evidence="7" id="KW-0458">Lysosome</keyword>
<dbReference type="InterPro" id="IPR036259">
    <property type="entry name" value="MFS_trans_sf"/>
</dbReference>
<comment type="catalytic activity">
    <reaction evidence="20">
        <text>L-lysyl-glycine(out) = L-lysyl-glycine(in)</text>
        <dbReference type="Rhea" id="RHEA:79407"/>
        <dbReference type="ChEBI" id="CHEBI:191202"/>
    </reaction>
</comment>
<evidence type="ECO:0000256" key="7">
    <source>
        <dbReference type="ARBA" id="ARBA00023228"/>
    </source>
</evidence>
<evidence type="ECO:0000256" key="20">
    <source>
        <dbReference type="ARBA" id="ARBA00044924"/>
    </source>
</evidence>
<evidence type="ECO:0000256" key="21">
    <source>
        <dbReference type="ARBA" id="ARBA00044985"/>
    </source>
</evidence>
<comment type="catalytic activity">
    <reaction evidence="13">
        <text>L-alpha-aminoacyl-L-lysine(out) = L-alpha-aminoacyl-L-lysine(in)</text>
        <dbReference type="Rhea" id="RHEA:79383"/>
        <dbReference type="ChEBI" id="CHEBI:229966"/>
    </reaction>
</comment>
<evidence type="ECO:0000256" key="24">
    <source>
        <dbReference type="ARBA" id="ARBA00046376"/>
    </source>
</evidence>
<protein>
    <recommendedName>
        <fullName evidence="21">Lysosomal dipeptide transporter MFSD1</fullName>
    </recommendedName>
    <alternativeName>
        <fullName evidence="22">Major facilitator superfamily domain-containing protein 1</fullName>
    </alternativeName>
</protein>
<name>A0A8J2SXX8_9STRA</name>
<evidence type="ECO:0000256" key="8">
    <source>
        <dbReference type="ARBA" id="ARBA00044876"/>
    </source>
</evidence>
<evidence type="ECO:0000256" key="3">
    <source>
        <dbReference type="ARBA" id="ARBA00022448"/>
    </source>
</evidence>
<dbReference type="GO" id="GO:0005765">
    <property type="term" value="C:lysosomal membrane"/>
    <property type="evidence" value="ECO:0007669"/>
    <property type="project" value="UniProtKB-SubCell"/>
</dbReference>
<dbReference type="PROSITE" id="PS50850">
    <property type="entry name" value="MFS"/>
    <property type="match status" value="1"/>
</dbReference>
<comment type="similarity">
    <text evidence="2">Belongs to the major facilitator superfamily.</text>
</comment>
<feature type="transmembrane region" description="Helical" evidence="26">
    <location>
        <begin position="247"/>
        <end position="264"/>
    </location>
</feature>
<evidence type="ECO:0000256" key="9">
    <source>
        <dbReference type="ARBA" id="ARBA00044878"/>
    </source>
</evidence>
<proteinExistence type="inferred from homology"/>
<feature type="transmembrane region" description="Helical" evidence="26">
    <location>
        <begin position="337"/>
        <end position="360"/>
    </location>
</feature>
<evidence type="ECO:0000256" key="10">
    <source>
        <dbReference type="ARBA" id="ARBA00044881"/>
    </source>
</evidence>
<feature type="transmembrane region" description="Helical" evidence="26">
    <location>
        <begin position="69"/>
        <end position="90"/>
    </location>
</feature>
<comment type="catalytic activity">
    <reaction evidence="8">
        <text>L-lysyl-L-alanine(out) = L-lysyl-L-alanine(in)</text>
        <dbReference type="Rhea" id="RHEA:79399"/>
        <dbReference type="ChEBI" id="CHEBI:229954"/>
    </reaction>
</comment>
<comment type="catalytic activity">
    <reaction evidence="16">
        <text>L-lysyl-L-lysine(out) = L-lysyl-L-lysine(in)</text>
        <dbReference type="Rhea" id="RHEA:79403"/>
        <dbReference type="ChEBI" id="CHEBI:229956"/>
    </reaction>
</comment>
<dbReference type="Proteomes" id="UP000789595">
    <property type="component" value="Unassembled WGS sequence"/>
</dbReference>
<evidence type="ECO:0000256" key="18">
    <source>
        <dbReference type="ARBA" id="ARBA00044912"/>
    </source>
</evidence>
<feature type="transmembrane region" description="Helical" evidence="26">
    <location>
        <begin position="311"/>
        <end position="331"/>
    </location>
</feature>
<comment type="catalytic activity">
    <reaction evidence="15">
        <text>L-arginyl-L-alpha-amino acid(out) = L-arginyl-L-alpha-amino acid(in)</text>
        <dbReference type="Rhea" id="RHEA:79371"/>
        <dbReference type="ChEBI" id="CHEBI:84315"/>
    </reaction>
</comment>
<evidence type="ECO:0000256" key="5">
    <source>
        <dbReference type="ARBA" id="ARBA00022989"/>
    </source>
</evidence>
<feature type="transmembrane region" description="Helical" evidence="26">
    <location>
        <begin position="31"/>
        <end position="49"/>
    </location>
</feature>
<comment type="function">
    <text evidence="23">Lysosomal dipeptide uniporter that selectively exports lysine, arginine or histidine-containing dipeptides with a net positive charge from the lysosome lumen into the cytosol. Could play a role in a specific type of protein O-glycosylation indirectly regulating macrophages migration and tissue invasion. Also essential for liver homeostasis.</text>
</comment>
<evidence type="ECO:0000256" key="2">
    <source>
        <dbReference type="ARBA" id="ARBA00008335"/>
    </source>
</evidence>
<sequence length="452" mass="46589">MAPPPQGDYRTVEPGIEEAKLNDAPPPRRPLRALPFVLLALVPFGAHFFKGALSALQLLLPLSKGEYGLLHSMFALPNATIAPVLGGLLYDAPRLRKHALTLFAAVCLLGGALCAWGLSQEPESITLAAIYTGGVVLGLGQGGAVVSCRAAASRVGDDEAFAQGVLAAAANLAAFGAKSLSAPVALYFGDYRAALAMLLVVQAFSLLAAATVAPAPTNAPPSPIIRRASSGSCFSTWGCQFLRSERFWLVALCHAIFVVVFKVFENFSSAILKTIYGYDVEKAGFVASLVPLASVLLAPAVGLASDRAPSAAAPILLAAVAAVAGFTSLAFGATTVPAPLCVGLIAISHACLPTLLLALVRDIVKVSSRGAAFGVLETVVAVGNVVAHAVFGYLAQQGLHPIKLLVGLAVIGISLFMRLVYIPTPPDARLSLSSENLMRLGGSPGRLLGNVV</sequence>
<comment type="subcellular location">
    <subcellularLocation>
        <location evidence="1">Lysosome membrane</location>
        <topology evidence="1">Multi-pass membrane protein</topology>
    </subcellularLocation>
</comment>
<comment type="catalytic activity">
    <reaction evidence="9">
        <text>L-histidyl-glycine(out) = L-histidyl-glycine(in)</text>
        <dbReference type="Rhea" id="RHEA:79395"/>
        <dbReference type="ChEBI" id="CHEBI:229957"/>
    </reaction>
</comment>
<evidence type="ECO:0000256" key="11">
    <source>
        <dbReference type="ARBA" id="ARBA00044884"/>
    </source>
</evidence>
<keyword evidence="3" id="KW-0813">Transport</keyword>
<keyword evidence="6 26" id="KW-0472">Membrane</keyword>
<dbReference type="InterPro" id="IPR011701">
    <property type="entry name" value="MFS"/>
</dbReference>
<reference evidence="28" key="1">
    <citation type="submission" date="2021-11" db="EMBL/GenBank/DDBJ databases">
        <authorList>
            <consortium name="Genoscope - CEA"/>
            <person name="William W."/>
        </authorList>
    </citation>
    <scope>NUCLEOTIDE SEQUENCE</scope>
</reference>
<gene>
    <name evidence="28" type="ORF">PECAL_4P22570</name>
</gene>
<evidence type="ECO:0000256" key="22">
    <source>
        <dbReference type="ARBA" id="ARBA00045018"/>
    </source>
</evidence>
<feature type="transmembrane region" description="Helical" evidence="26">
    <location>
        <begin position="130"/>
        <end position="152"/>
    </location>
</feature>
<comment type="catalytic activity">
    <reaction evidence="12">
        <text>L-lysyl-L-alpha-amino acid(out) = L-lysyl-L-alpha-amino acid(in)</text>
        <dbReference type="Rhea" id="RHEA:79387"/>
        <dbReference type="ChEBI" id="CHEBI:229965"/>
    </reaction>
</comment>
<evidence type="ECO:0000256" key="13">
    <source>
        <dbReference type="ARBA" id="ARBA00044893"/>
    </source>
</evidence>
<evidence type="ECO:0000256" key="17">
    <source>
        <dbReference type="ARBA" id="ARBA00044903"/>
    </source>
</evidence>
<keyword evidence="4 26" id="KW-0812">Transmembrane</keyword>
<dbReference type="AlphaFoldDB" id="A0A8J2SXX8"/>
<feature type="transmembrane region" description="Helical" evidence="26">
    <location>
        <begin position="372"/>
        <end position="395"/>
    </location>
</feature>
<comment type="subunit">
    <text evidence="24">Homodimer. Interacts with lysosomal protein GLMP (via lumenal domain); the interaction starts while both proteins are still in the endoplasmic reticulum and is required for stabilization of MFSD1 in lysosomes but has no direct effect on its targeting to lysosomes or transporter activity.</text>
</comment>
<evidence type="ECO:0000256" key="12">
    <source>
        <dbReference type="ARBA" id="ARBA00044891"/>
    </source>
</evidence>
<accession>A0A8J2SXX8</accession>
<dbReference type="InterPro" id="IPR020846">
    <property type="entry name" value="MFS_dom"/>
</dbReference>
<evidence type="ECO:0000313" key="28">
    <source>
        <dbReference type="EMBL" id="CAH0374944.1"/>
    </source>
</evidence>
<feature type="region of interest" description="Disordered" evidence="25">
    <location>
        <begin position="1"/>
        <end position="24"/>
    </location>
</feature>
<feature type="transmembrane region" description="Helical" evidence="26">
    <location>
        <begin position="284"/>
        <end position="304"/>
    </location>
</feature>
<comment type="catalytic activity">
    <reaction evidence="18">
        <text>L-histidyl-L-alpha-amino acid(out) = L-histidyl-L-alpha-amino acid(in)</text>
        <dbReference type="Rhea" id="RHEA:79379"/>
        <dbReference type="ChEBI" id="CHEBI:229964"/>
    </reaction>
</comment>
<evidence type="ECO:0000256" key="14">
    <source>
        <dbReference type="ARBA" id="ARBA00044898"/>
    </source>
</evidence>
<comment type="catalytic activity">
    <reaction evidence="10">
        <text>L-alpha-aminoacyl-L-arginine(out) = L-alpha-aminoacyl-L-arginine(in)</text>
        <dbReference type="Rhea" id="RHEA:79367"/>
        <dbReference type="ChEBI" id="CHEBI:229968"/>
    </reaction>
</comment>
<dbReference type="Gene3D" id="1.20.1250.20">
    <property type="entry name" value="MFS general substrate transporter like domains"/>
    <property type="match status" value="2"/>
</dbReference>
<evidence type="ECO:0000256" key="1">
    <source>
        <dbReference type="ARBA" id="ARBA00004155"/>
    </source>
</evidence>
<dbReference type="SUPFAM" id="SSF103473">
    <property type="entry name" value="MFS general substrate transporter"/>
    <property type="match status" value="1"/>
</dbReference>
<dbReference type="PANTHER" id="PTHR23512">
    <property type="entry name" value="MAJOR FACILITATOR SUPERFAMILY DOMAIN-CONTAINING PROTEIN 1"/>
    <property type="match status" value="1"/>
</dbReference>
<dbReference type="GO" id="GO:0022857">
    <property type="term" value="F:transmembrane transporter activity"/>
    <property type="evidence" value="ECO:0007669"/>
    <property type="project" value="InterPro"/>
</dbReference>
<comment type="catalytic activity">
    <reaction evidence="11">
        <text>L-alpha-aminoacyl-L-histidine(out) = L-alpha-aminoacyl-L-histidine(in)</text>
        <dbReference type="Rhea" id="RHEA:79375"/>
        <dbReference type="ChEBI" id="CHEBI:229967"/>
    </reaction>
</comment>
<evidence type="ECO:0000256" key="23">
    <source>
        <dbReference type="ARBA" id="ARBA00045709"/>
    </source>
</evidence>
<evidence type="ECO:0000256" key="19">
    <source>
        <dbReference type="ARBA" id="ARBA00044919"/>
    </source>
</evidence>
<feature type="transmembrane region" description="Helical" evidence="26">
    <location>
        <begin position="401"/>
        <end position="421"/>
    </location>
</feature>
<comment type="catalytic activity">
    <reaction evidence="19">
        <text>L-alanyl-L-lysine(out) = L-alanyl-L-lysine(in)</text>
        <dbReference type="Rhea" id="RHEA:79415"/>
        <dbReference type="ChEBI" id="CHEBI:192470"/>
    </reaction>
</comment>
<evidence type="ECO:0000256" key="26">
    <source>
        <dbReference type="SAM" id="Phobius"/>
    </source>
</evidence>
<dbReference type="Pfam" id="PF07690">
    <property type="entry name" value="MFS_1"/>
    <property type="match status" value="1"/>
</dbReference>
<dbReference type="EMBL" id="CAKKNE010000004">
    <property type="protein sequence ID" value="CAH0374944.1"/>
    <property type="molecule type" value="Genomic_DNA"/>
</dbReference>
<dbReference type="PANTHER" id="PTHR23512:SF3">
    <property type="entry name" value="MAJOR FACILITATOR SUPERFAMILY DOMAIN-CONTAINING PROTEIN 1"/>
    <property type="match status" value="1"/>
</dbReference>
<feature type="domain" description="Major facilitator superfamily (MFS) profile" evidence="27">
    <location>
        <begin position="246"/>
        <end position="452"/>
    </location>
</feature>
<evidence type="ECO:0000313" key="29">
    <source>
        <dbReference type="Proteomes" id="UP000789595"/>
    </source>
</evidence>
<keyword evidence="29" id="KW-1185">Reference proteome</keyword>
<feature type="transmembrane region" description="Helical" evidence="26">
    <location>
        <begin position="99"/>
        <end position="118"/>
    </location>
</feature>